<accession>A0ACC1WR51</accession>
<evidence type="ECO:0000313" key="1">
    <source>
        <dbReference type="EMBL" id="KAJ4700808.1"/>
    </source>
</evidence>
<name>A0ACC1WR51_MELAZ</name>
<organism evidence="1 2">
    <name type="scientific">Melia azedarach</name>
    <name type="common">Chinaberry tree</name>
    <dbReference type="NCBI Taxonomy" id="155640"/>
    <lineage>
        <taxon>Eukaryota</taxon>
        <taxon>Viridiplantae</taxon>
        <taxon>Streptophyta</taxon>
        <taxon>Embryophyta</taxon>
        <taxon>Tracheophyta</taxon>
        <taxon>Spermatophyta</taxon>
        <taxon>Magnoliopsida</taxon>
        <taxon>eudicotyledons</taxon>
        <taxon>Gunneridae</taxon>
        <taxon>Pentapetalae</taxon>
        <taxon>rosids</taxon>
        <taxon>malvids</taxon>
        <taxon>Sapindales</taxon>
        <taxon>Meliaceae</taxon>
        <taxon>Melia</taxon>
    </lineage>
</organism>
<gene>
    <name evidence="1" type="ORF">OWV82_024131</name>
</gene>
<sequence length="290" mass="32528">MVLFVITSWLHLLKKRRKHIKLREKFFQQNGGLLLKQELRKLGSSNIGSSEIAKIFTEKEIKKATNNYAKEIGKGALARREVCNILLKDDYTAKVSDFGGSKLVPINHETLKSSLVHGTFGYPDPESFQTGELTDKSDVYSFGVVLVELLTGKMPFSANTPEDKDLGKYFLSCLQNNRLTDILQTCVVNLGNEKQMKEVAQLAAKCIRVKGEERPTMKEVEMELKRLRAMNNTHNTVENITELNPEEAKHFPCQIAASSYECGDGSNAAGSTYDSIEDHLLTELDDRVVP</sequence>
<comment type="caution">
    <text evidence="1">The sequence shown here is derived from an EMBL/GenBank/DDBJ whole genome shotgun (WGS) entry which is preliminary data.</text>
</comment>
<evidence type="ECO:0000313" key="2">
    <source>
        <dbReference type="Proteomes" id="UP001164539"/>
    </source>
</evidence>
<protein>
    <submittedName>
        <fullName evidence="1">Wall-associated receptor kinase-like protein</fullName>
    </submittedName>
</protein>
<proteinExistence type="predicted"/>
<dbReference type="EMBL" id="CM051407">
    <property type="protein sequence ID" value="KAJ4700808.1"/>
    <property type="molecule type" value="Genomic_DNA"/>
</dbReference>
<keyword evidence="2" id="KW-1185">Reference proteome</keyword>
<reference evidence="1 2" key="1">
    <citation type="journal article" date="2023" name="Science">
        <title>Complex scaffold remodeling in plant triterpene biosynthesis.</title>
        <authorList>
            <person name="De La Pena R."/>
            <person name="Hodgson H."/>
            <person name="Liu J.C."/>
            <person name="Stephenson M.J."/>
            <person name="Martin A.C."/>
            <person name="Owen C."/>
            <person name="Harkess A."/>
            <person name="Leebens-Mack J."/>
            <person name="Jimenez L.E."/>
            <person name="Osbourn A."/>
            <person name="Sattely E.S."/>
        </authorList>
    </citation>
    <scope>NUCLEOTIDE SEQUENCE [LARGE SCALE GENOMIC DNA]</scope>
    <source>
        <strain evidence="2">cv. JPN11</strain>
        <tissue evidence="1">Leaf</tissue>
    </source>
</reference>
<dbReference type="Proteomes" id="UP001164539">
    <property type="component" value="Chromosome 14"/>
</dbReference>